<dbReference type="InterPro" id="IPR001810">
    <property type="entry name" value="F-box_dom"/>
</dbReference>
<sequence>MSNNMDHYHCRTYRNEHCEVAGVPGVSCQLVECKHKCGVKLHLCQVRKHYLDCIAKDEESAHEHCNKCYLMKCMEKLSPQCCERMSCSNECGLIFHKCKAADHEEICLKAIVQCTNHTNGCPVELSRHKINEHLNVCPASVIYCTMEWNRWPIHCSERKSRVPFVQGNLHAKYGQLDVALALRDQRMLNSALKAPRSTRRAMRNKLTKYFPAVPLHNQSTSSNGISNNPKSNDTSHTISDDDSDVIERTPPALSRSLCSDLYRSAKQTTESLSEAINLAVNSTPSKQKKQTEEFNDSGFSIEQPGAILSDTSAMNESDVCDISNIESADANDSVSSLNDCSYKTDERNLASTPIMNKSAGDNSVIPTPPIAPITLHQMLALDLNVESVTRYQVKPKAMYTFLCAQEFRRDEYPWHFRNVHNDIHSCLNGWLEQRCPLAHYGCTYSIRRFYPNEKGSTVVHSSATESFGLKPKIPEEHKIKRYQHSFDESDRSLEEISESPNVIPKKTKTPEMLTSTSYDAEIHLNGGLSSAESSREGTPSRPRLDILTSLPFEIIQAIARHLDSFSLRNLALVSNLMRDVCLSLVEERGIVIQQWEKQSPGTQPVWQITYKSWKFSSAFSPIHKWGFQEHNSLSNHLKQCPFNIKEINTEPYSYSFGMEQNPPLKQDGLLDNSSKDQDNSSQDN</sequence>
<keyword evidence="1" id="KW-0479">Metal-binding</keyword>
<dbReference type="SUPFAM" id="SSF81383">
    <property type="entry name" value="F-box domain"/>
    <property type="match status" value="1"/>
</dbReference>
<dbReference type="EMBL" id="CAIIXF020000006">
    <property type="protein sequence ID" value="CAH1787398.1"/>
    <property type="molecule type" value="Genomic_DNA"/>
</dbReference>
<dbReference type="Proteomes" id="UP000749559">
    <property type="component" value="Unassembled WGS sequence"/>
</dbReference>
<evidence type="ECO:0000256" key="4">
    <source>
        <dbReference type="ARBA" id="ARBA00022833"/>
    </source>
</evidence>
<dbReference type="OrthoDB" id="5918172at2759"/>
<dbReference type="AlphaFoldDB" id="A0A8J1TYE9"/>
<dbReference type="Pfam" id="PF15966">
    <property type="entry name" value="F-box_4"/>
    <property type="match status" value="1"/>
</dbReference>
<feature type="compositionally biased region" description="Polar residues" evidence="5">
    <location>
        <begin position="216"/>
        <end position="230"/>
    </location>
</feature>
<feature type="region of interest" description="Disordered" evidence="5">
    <location>
        <begin position="656"/>
        <end position="684"/>
    </location>
</feature>
<dbReference type="InterPro" id="IPR031890">
    <property type="entry name" value="Fbxo30/Fbxo40"/>
</dbReference>
<keyword evidence="2" id="KW-0863">Zinc-finger</keyword>
<dbReference type="GO" id="GO:0008270">
    <property type="term" value="F:zinc ion binding"/>
    <property type="evidence" value="ECO:0007669"/>
    <property type="project" value="UniProtKB-KW"/>
</dbReference>
<dbReference type="Pfam" id="PF15965">
    <property type="entry name" value="zf-TRAF_2"/>
    <property type="match status" value="1"/>
</dbReference>
<feature type="region of interest" description="Disordered" evidence="5">
    <location>
        <begin position="213"/>
        <end position="248"/>
    </location>
</feature>
<dbReference type="GO" id="GO:0061630">
    <property type="term" value="F:ubiquitin protein ligase activity"/>
    <property type="evidence" value="ECO:0007669"/>
    <property type="project" value="InterPro"/>
</dbReference>
<dbReference type="InterPro" id="IPR036047">
    <property type="entry name" value="F-box-like_dom_sf"/>
</dbReference>
<evidence type="ECO:0000256" key="3">
    <source>
        <dbReference type="ARBA" id="ARBA00022786"/>
    </source>
</evidence>
<dbReference type="PROSITE" id="PS50181">
    <property type="entry name" value="FBOX"/>
    <property type="match status" value="1"/>
</dbReference>
<evidence type="ECO:0000313" key="6">
    <source>
        <dbReference type="EMBL" id="CAH1787398.1"/>
    </source>
</evidence>
<evidence type="ECO:0000256" key="2">
    <source>
        <dbReference type="ARBA" id="ARBA00022771"/>
    </source>
</evidence>
<dbReference type="InterPro" id="IPR013083">
    <property type="entry name" value="Znf_RING/FYVE/PHD"/>
</dbReference>
<evidence type="ECO:0000256" key="1">
    <source>
        <dbReference type="ARBA" id="ARBA00022723"/>
    </source>
</evidence>
<keyword evidence="7" id="KW-1185">Reference proteome</keyword>
<dbReference type="SUPFAM" id="SSF49599">
    <property type="entry name" value="TRAF domain-like"/>
    <property type="match status" value="1"/>
</dbReference>
<name>A0A8J1TYE9_OWEFU</name>
<evidence type="ECO:0000313" key="7">
    <source>
        <dbReference type="Proteomes" id="UP000749559"/>
    </source>
</evidence>
<keyword evidence="4" id="KW-0862">Zinc</keyword>
<dbReference type="PROSITE" id="PS50145">
    <property type="entry name" value="ZF_TRAF"/>
    <property type="match status" value="1"/>
</dbReference>
<dbReference type="InterPro" id="IPR001293">
    <property type="entry name" value="Znf_TRAF"/>
</dbReference>
<protein>
    <submittedName>
        <fullName evidence="6">Uncharacterized protein</fullName>
    </submittedName>
</protein>
<dbReference type="InterPro" id="IPR043013">
    <property type="entry name" value="Znf_TRAF_N"/>
</dbReference>
<reference evidence="6" key="1">
    <citation type="submission" date="2022-03" db="EMBL/GenBank/DDBJ databases">
        <authorList>
            <person name="Martin C."/>
        </authorList>
    </citation>
    <scope>NUCLEOTIDE SEQUENCE</scope>
</reference>
<organism evidence="6 7">
    <name type="scientific">Owenia fusiformis</name>
    <name type="common">Polychaete worm</name>
    <dbReference type="NCBI Taxonomy" id="6347"/>
    <lineage>
        <taxon>Eukaryota</taxon>
        <taxon>Metazoa</taxon>
        <taxon>Spiralia</taxon>
        <taxon>Lophotrochozoa</taxon>
        <taxon>Annelida</taxon>
        <taxon>Polychaeta</taxon>
        <taxon>Sedentaria</taxon>
        <taxon>Canalipalpata</taxon>
        <taxon>Sabellida</taxon>
        <taxon>Oweniida</taxon>
        <taxon>Oweniidae</taxon>
        <taxon>Owenia</taxon>
    </lineage>
</organism>
<evidence type="ECO:0000256" key="5">
    <source>
        <dbReference type="SAM" id="MobiDB-lite"/>
    </source>
</evidence>
<dbReference type="PANTHER" id="PTHR15933:SF20">
    <property type="entry name" value="F-BOX DOMAIN-CONTAINING PROTEIN"/>
    <property type="match status" value="1"/>
</dbReference>
<dbReference type="Gene3D" id="3.30.40.10">
    <property type="entry name" value="Zinc/RING finger domain, C3HC4 (zinc finger)"/>
    <property type="match status" value="1"/>
</dbReference>
<dbReference type="PANTHER" id="PTHR15933">
    <property type="entry name" value="PROTEIN CBG16327"/>
    <property type="match status" value="1"/>
</dbReference>
<proteinExistence type="predicted"/>
<accession>A0A8J1TYE9</accession>
<comment type="caution">
    <text evidence="6">The sequence shown here is derived from an EMBL/GenBank/DDBJ whole genome shotgun (WGS) entry which is preliminary data.</text>
</comment>
<keyword evidence="3" id="KW-0833">Ubl conjugation pathway</keyword>
<dbReference type="Gene3D" id="3.30.40.150">
    <property type="entry name" value="TRAF-like zinc-finger, N-terminal subdomain"/>
    <property type="match status" value="2"/>
</dbReference>
<gene>
    <name evidence="6" type="ORF">OFUS_LOCUS13108</name>
</gene>